<dbReference type="PANTHER" id="PTHR37813:SF1">
    <property type="entry name" value="FELS-2 PROPHAGE PROTEIN"/>
    <property type="match status" value="1"/>
</dbReference>
<evidence type="ECO:0000313" key="4">
    <source>
        <dbReference type="EMBL" id="KAA6346439.1"/>
    </source>
</evidence>
<dbReference type="Pfam" id="PF10145">
    <property type="entry name" value="PhageMin_Tail"/>
    <property type="match status" value="1"/>
</dbReference>
<evidence type="ECO:0000256" key="1">
    <source>
        <dbReference type="ARBA" id="ARBA00022612"/>
    </source>
</evidence>
<dbReference type="NCBIfam" id="TIGR01760">
    <property type="entry name" value="tape_meas_TP901"/>
    <property type="match status" value="1"/>
</dbReference>
<dbReference type="AlphaFoldDB" id="A0A5J4SJY3"/>
<feature type="transmembrane region" description="Helical" evidence="2">
    <location>
        <begin position="531"/>
        <end position="549"/>
    </location>
</feature>
<reference evidence="4" key="1">
    <citation type="submission" date="2019-03" db="EMBL/GenBank/DDBJ databases">
        <title>Single cell metagenomics reveals metabolic interactions within the superorganism composed of flagellate Streblomastix strix and complex community of Bacteroidetes bacteria on its surface.</title>
        <authorList>
            <person name="Treitli S.C."/>
            <person name="Kolisko M."/>
            <person name="Husnik F."/>
            <person name="Keeling P."/>
            <person name="Hampl V."/>
        </authorList>
    </citation>
    <scope>NUCLEOTIDE SEQUENCE</scope>
    <source>
        <strain evidence="4">STM</strain>
    </source>
</reference>
<dbReference type="EMBL" id="SNRY01000131">
    <property type="protein sequence ID" value="KAA6346439.1"/>
    <property type="molecule type" value="Genomic_DNA"/>
</dbReference>
<comment type="caution">
    <text evidence="4">The sequence shown here is derived from an EMBL/GenBank/DDBJ whole genome shotgun (WGS) entry which is preliminary data.</text>
</comment>
<gene>
    <name evidence="4" type="ORF">EZS27_006089</name>
</gene>
<name>A0A5J4SJY3_9ZZZZ</name>
<accession>A0A5J4SJY3</accession>
<organism evidence="4">
    <name type="scientific">termite gut metagenome</name>
    <dbReference type="NCBI Taxonomy" id="433724"/>
    <lineage>
        <taxon>unclassified sequences</taxon>
        <taxon>metagenomes</taxon>
        <taxon>organismal metagenomes</taxon>
    </lineage>
</organism>
<protein>
    <recommendedName>
        <fullName evidence="3">Phage tail tape measure protein domain-containing protein</fullName>
    </recommendedName>
</protein>
<keyword evidence="2" id="KW-0812">Transmembrane</keyword>
<sequence>MADTLTYIFSLKDKMSAGLGTITATSATTIGALTNVQNRVSAVDAVFNDTGKSINSLHAKISALQAEKEWIPAENLSAIREYNKEIAKLTEEVEALENASGGGKFKGWVNEIFDTIPGANLLKNPVATATAALTFAGSQGMKLDESMAQVNITAQLDETGLGELKEKLKNIAKDNKTDILVAPKGFEAINSQLDDVDLSLSILDASLKGSKAGFTDLDTVSAALAQTLSIVGKENTTAMEVLDTFFAAKRVGAGEFADFSQYMPNLIAGASNLGIAYKEVAGTFAYMTGKGQSAERAAVLMTNAFSVLGRGEIRKKMETVGVKIFDDEGKTRGVLDIFTDLQGVMSGLNDEQKSTLLEKLGITDKEAKSAFAVMTSDIDKLRESMNGVVNSAGETDAALEFSANSVQKATEVWNQLQNIGTEIGELMLPLIYGGLSIAGTVLDGVSVTLSFVTGLFSSWFSSLQEGNPLVVGLTAAVGLYTVAMGINYAITQKAVVLAGIKKIADTAQTLATWGLTTAQWALNTAFYASPLGWIALAVGVVVGVVTLCWQKFEGFRVAILGVWSVIKEFGSTLLDSVVKPFKQVLSGIGGVCSAIVNLVKGNFSEAAAAAKAGFANIGEGVLNVTPAGIVYNTLQNGDYAGAWGKGKQAGHESWEASQKKTGGENVDAITPATPVTPVVPIPTVETDFEKLLKSLGTTKKDGKGKTIKLDQVVQDLNESSQYTAVTRKLSPLTVALKPLMSAPEKMPAQGNITSAKELPGNKVDDKAQNYKPEEENYLLDIMHNVRKIAAAIAIPIALTLSAGQAKADNSTGESFQPDISVNAPRVNIPDTPAISIPDVAVNTPKVGVPDVPAISIPDVAVNTPKVGVPDVPAISIPDVAVNTPKVGVPDVPAISIPDVAVAAPKVGVPDVPAISIPDVAVNTPKVGILHFTGNIDFIIIDRDQFLDRAFTSDHGRFDYRFFSTN</sequence>
<feature type="non-terminal residue" evidence="4">
    <location>
        <position position="965"/>
    </location>
</feature>
<evidence type="ECO:0000259" key="3">
    <source>
        <dbReference type="Pfam" id="PF10145"/>
    </source>
</evidence>
<evidence type="ECO:0000256" key="2">
    <source>
        <dbReference type="SAM" id="Phobius"/>
    </source>
</evidence>
<dbReference type="InterPro" id="IPR010090">
    <property type="entry name" value="Phage_tape_meas"/>
</dbReference>
<keyword evidence="2" id="KW-0472">Membrane</keyword>
<dbReference type="PANTHER" id="PTHR37813">
    <property type="entry name" value="FELS-2 PROPHAGE PROTEIN"/>
    <property type="match status" value="1"/>
</dbReference>
<keyword evidence="1" id="KW-1188">Viral release from host cell</keyword>
<feature type="domain" description="Phage tail tape measure protein" evidence="3">
    <location>
        <begin position="184"/>
        <end position="360"/>
    </location>
</feature>
<keyword evidence="2" id="KW-1133">Transmembrane helix</keyword>
<proteinExistence type="predicted"/>
<feature type="transmembrane region" description="Helical" evidence="2">
    <location>
        <begin position="469"/>
        <end position="490"/>
    </location>
</feature>